<gene>
    <name evidence="1" type="ORF">SAMN06297251_101223</name>
</gene>
<evidence type="ECO:0000313" key="2">
    <source>
        <dbReference type="Proteomes" id="UP000192656"/>
    </source>
</evidence>
<dbReference type="Proteomes" id="UP000192656">
    <property type="component" value="Unassembled WGS sequence"/>
</dbReference>
<proteinExistence type="predicted"/>
<dbReference type="AlphaFoldDB" id="A0A1W1YEU5"/>
<keyword evidence="2" id="KW-1185">Reference proteome</keyword>
<organism evidence="1 2">
    <name type="scientific">Fulvimarina manganoxydans</name>
    <dbReference type="NCBI Taxonomy" id="937218"/>
    <lineage>
        <taxon>Bacteria</taxon>
        <taxon>Pseudomonadati</taxon>
        <taxon>Pseudomonadota</taxon>
        <taxon>Alphaproteobacteria</taxon>
        <taxon>Hyphomicrobiales</taxon>
        <taxon>Aurantimonadaceae</taxon>
        <taxon>Fulvimarina</taxon>
    </lineage>
</organism>
<sequence length="32" mass="3665">MRKLKMFGPSRYEIVLLFAACSAGALHLKWLL</sequence>
<dbReference type="EMBL" id="FWXR01000001">
    <property type="protein sequence ID" value="SMC34654.1"/>
    <property type="molecule type" value="Genomic_DNA"/>
</dbReference>
<name>A0A1W1YEU5_9HYPH</name>
<protein>
    <submittedName>
        <fullName evidence="1">Uncharacterized protein</fullName>
    </submittedName>
</protein>
<evidence type="ECO:0000313" key="1">
    <source>
        <dbReference type="EMBL" id="SMC34654.1"/>
    </source>
</evidence>
<accession>A0A1W1YEU5</accession>
<reference evidence="1 2" key="1">
    <citation type="submission" date="2017-04" db="EMBL/GenBank/DDBJ databases">
        <authorList>
            <person name="Afonso C.L."/>
            <person name="Miller P.J."/>
            <person name="Scott M.A."/>
            <person name="Spackman E."/>
            <person name="Goraichik I."/>
            <person name="Dimitrov K.M."/>
            <person name="Suarez D.L."/>
            <person name="Swayne D.E."/>
        </authorList>
    </citation>
    <scope>NUCLEOTIDE SEQUENCE [LARGE SCALE GENOMIC DNA]</scope>
    <source>
        <strain evidence="1 2">CGMCC 1.10972</strain>
    </source>
</reference>